<evidence type="ECO:0000313" key="3">
    <source>
        <dbReference type="Proteomes" id="UP001589667"/>
    </source>
</evidence>
<feature type="transmembrane region" description="Helical" evidence="1">
    <location>
        <begin position="14"/>
        <end position="34"/>
    </location>
</feature>
<dbReference type="EMBL" id="JBHMBL010000001">
    <property type="protein sequence ID" value="MFB9641408.1"/>
    <property type="molecule type" value="Genomic_DNA"/>
</dbReference>
<keyword evidence="1" id="KW-0472">Membrane</keyword>
<name>A0ABV5SM52_9MICO</name>
<evidence type="ECO:0008006" key="4">
    <source>
        <dbReference type="Google" id="ProtNLM"/>
    </source>
</evidence>
<sequence length="217" mass="22604">MTVWDLVARLGRRWYVLVAGVLLTGLALVVVLSVTPTYFAHVHVVFVPPASSEQNILVRPTDSLVNLAGVVARSVQSGGSAQPVSAEVTLLGEGETEGFLVRQPNRGGQWQYEFVEPVIDVQAVGATPDEAMASLDRALAEIDAATTELQDAQGVPESARVVTTLNPSTPQLESQSGSRVRAVTATVLIGVILTLSAAGLGGAVPRRLGAKSSARGA</sequence>
<comment type="caution">
    <text evidence="2">The sequence shown here is derived from an EMBL/GenBank/DDBJ whole genome shotgun (WGS) entry which is preliminary data.</text>
</comment>
<keyword evidence="1" id="KW-1133">Transmembrane helix</keyword>
<protein>
    <recommendedName>
        <fullName evidence="4">Polysaccharide chain length determinant N-terminal domain-containing protein</fullName>
    </recommendedName>
</protein>
<evidence type="ECO:0000313" key="2">
    <source>
        <dbReference type="EMBL" id="MFB9641408.1"/>
    </source>
</evidence>
<gene>
    <name evidence="2" type="ORF">ACFFQV_03790</name>
</gene>
<reference evidence="2 3" key="1">
    <citation type="submission" date="2024-09" db="EMBL/GenBank/DDBJ databases">
        <authorList>
            <person name="Sun Q."/>
            <person name="Mori K."/>
        </authorList>
    </citation>
    <scope>NUCLEOTIDE SEQUENCE [LARGE SCALE GENOMIC DNA]</scope>
    <source>
        <strain evidence="2 3">JCM 14321</strain>
    </source>
</reference>
<dbReference type="RefSeq" id="WP_157423007.1">
    <property type="nucleotide sequence ID" value="NZ_BAAANI010000006.1"/>
</dbReference>
<keyword evidence="1" id="KW-0812">Transmembrane</keyword>
<dbReference type="Proteomes" id="UP001589667">
    <property type="component" value="Unassembled WGS sequence"/>
</dbReference>
<feature type="transmembrane region" description="Helical" evidence="1">
    <location>
        <begin position="182"/>
        <end position="204"/>
    </location>
</feature>
<keyword evidence="3" id="KW-1185">Reference proteome</keyword>
<proteinExistence type="predicted"/>
<organism evidence="2 3">
    <name type="scientific">Agromyces lapidis</name>
    <dbReference type="NCBI Taxonomy" id="279574"/>
    <lineage>
        <taxon>Bacteria</taxon>
        <taxon>Bacillati</taxon>
        <taxon>Actinomycetota</taxon>
        <taxon>Actinomycetes</taxon>
        <taxon>Micrococcales</taxon>
        <taxon>Microbacteriaceae</taxon>
        <taxon>Agromyces</taxon>
    </lineage>
</organism>
<accession>A0ABV5SM52</accession>
<evidence type="ECO:0000256" key="1">
    <source>
        <dbReference type="SAM" id="Phobius"/>
    </source>
</evidence>